<protein>
    <submittedName>
        <fullName evidence="1">Uncharacterized protein</fullName>
    </submittedName>
</protein>
<dbReference type="EMBL" id="JBHSNW010000043">
    <property type="protein sequence ID" value="MFC5821949.1"/>
    <property type="molecule type" value="Genomic_DNA"/>
</dbReference>
<reference evidence="2" key="1">
    <citation type="journal article" date="2019" name="Int. J. Syst. Evol. Microbiol.">
        <title>The Global Catalogue of Microorganisms (GCM) 10K type strain sequencing project: providing services to taxonomists for standard genome sequencing and annotation.</title>
        <authorList>
            <consortium name="The Broad Institute Genomics Platform"/>
            <consortium name="The Broad Institute Genome Sequencing Center for Infectious Disease"/>
            <person name="Wu L."/>
            <person name="Ma J."/>
        </authorList>
    </citation>
    <scope>NUCLEOTIDE SEQUENCE [LARGE SCALE GENOMIC DNA]</scope>
    <source>
        <strain evidence="2">CGMCC 4.7106</strain>
    </source>
</reference>
<sequence length="80" mass="8753">MNMQQTTGYDLSALRAAFPGWAFFRSDTGAFYATRRGVQLNDAELDAGLQQTVSADDADTFVALLHEQRLRGRSCGHANA</sequence>
<keyword evidence="2" id="KW-1185">Reference proteome</keyword>
<comment type="caution">
    <text evidence="1">The sequence shown here is derived from an EMBL/GenBank/DDBJ whole genome shotgun (WGS) entry which is preliminary data.</text>
</comment>
<dbReference type="Proteomes" id="UP001596096">
    <property type="component" value="Unassembled WGS sequence"/>
</dbReference>
<proteinExistence type="predicted"/>
<evidence type="ECO:0000313" key="2">
    <source>
        <dbReference type="Proteomes" id="UP001596096"/>
    </source>
</evidence>
<dbReference type="RefSeq" id="WP_372452533.1">
    <property type="nucleotide sequence ID" value="NZ_JAHKRN010000073.1"/>
</dbReference>
<evidence type="ECO:0000313" key="1">
    <source>
        <dbReference type="EMBL" id="MFC5821949.1"/>
    </source>
</evidence>
<gene>
    <name evidence="1" type="ORF">ACFPUY_43290</name>
</gene>
<accession>A0ABW1C8B3</accession>
<name>A0ABW1C8B3_9ACTN</name>
<organism evidence="1 2">
    <name type="scientific">Nonomuraea harbinensis</name>
    <dbReference type="NCBI Taxonomy" id="1286938"/>
    <lineage>
        <taxon>Bacteria</taxon>
        <taxon>Bacillati</taxon>
        <taxon>Actinomycetota</taxon>
        <taxon>Actinomycetes</taxon>
        <taxon>Streptosporangiales</taxon>
        <taxon>Streptosporangiaceae</taxon>
        <taxon>Nonomuraea</taxon>
    </lineage>
</organism>